<sequence length="328" mass="33924">MSQTSFAVFTCDILPTAAPSARAAIQGVVRAELSKPRRRVRQPLGNQWLVRFDDGGFNAFVLVMSTLRARHPDAFRYLVVGWNDMGSVALYPLGGAAPTTLSLVTAMAAVASGADELAAPLLLASGPLTAESFPLQWTEEAGAEEDLLGAPPPRAKRAAATGPRRTVTRARTAPVAPAASVAAPVTASVAVVREVAPVAKAPVAPTVSAAPASVDEETKGRARKNARRKVGSGKARGKQAVKRAGAKAGGKSAAKAPRAERVAEAAKRRRPTATSKRSGGALSRKRRGATVSAKRSTSVKAMRGAAAKAKAPKAPRGAAKRKGKNRAR</sequence>
<feature type="region of interest" description="Disordered" evidence="1">
    <location>
        <begin position="205"/>
        <end position="328"/>
    </location>
</feature>
<evidence type="ECO:0000256" key="1">
    <source>
        <dbReference type="SAM" id="MobiDB-lite"/>
    </source>
</evidence>
<comment type="caution">
    <text evidence="2">The sequence shown here is derived from an EMBL/GenBank/DDBJ whole genome shotgun (WGS) entry which is preliminary data.</text>
</comment>
<dbReference type="RefSeq" id="WP_141648893.1">
    <property type="nucleotide sequence ID" value="NZ_VIFM01000369.1"/>
</dbReference>
<gene>
    <name evidence="2" type="ORF">FJV41_45530</name>
</gene>
<feature type="compositionally biased region" description="Basic and acidic residues" evidence="1">
    <location>
        <begin position="257"/>
        <end position="266"/>
    </location>
</feature>
<accession>A0A540WJR2</accession>
<proteinExistence type="predicted"/>
<keyword evidence="3" id="KW-1185">Reference proteome</keyword>
<feature type="compositionally biased region" description="Basic residues" evidence="1">
    <location>
        <begin position="221"/>
        <end position="245"/>
    </location>
</feature>
<organism evidence="2 3">
    <name type="scientific">Myxococcus llanfairpwllgwyngyllgogerychwyrndrobwllllantysiliogogogochensis</name>
    <dbReference type="NCBI Taxonomy" id="2590453"/>
    <lineage>
        <taxon>Bacteria</taxon>
        <taxon>Pseudomonadati</taxon>
        <taxon>Myxococcota</taxon>
        <taxon>Myxococcia</taxon>
        <taxon>Myxococcales</taxon>
        <taxon>Cystobacterineae</taxon>
        <taxon>Myxococcaceae</taxon>
        <taxon>Myxococcus</taxon>
    </lineage>
</organism>
<protein>
    <submittedName>
        <fullName evidence="2">Uncharacterized protein</fullName>
    </submittedName>
</protein>
<dbReference type="OrthoDB" id="9916471at2"/>
<feature type="region of interest" description="Disordered" evidence="1">
    <location>
        <begin position="145"/>
        <end position="172"/>
    </location>
</feature>
<dbReference type="EMBL" id="VIFM01000369">
    <property type="protein sequence ID" value="TQF09262.1"/>
    <property type="molecule type" value="Genomic_DNA"/>
</dbReference>
<evidence type="ECO:0000313" key="3">
    <source>
        <dbReference type="Proteomes" id="UP000315369"/>
    </source>
</evidence>
<evidence type="ECO:0000313" key="2">
    <source>
        <dbReference type="EMBL" id="TQF09262.1"/>
    </source>
</evidence>
<dbReference type="AlphaFoldDB" id="A0A540WJR2"/>
<name>A0A540WJR2_9BACT</name>
<feature type="compositionally biased region" description="Low complexity" evidence="1">
    <location>
        <begin position="158"/>
        <end position="172"/>
    </location>
</feature>
<reference evidence="2 3" key="1">
    <citation type="submission" date="2019-06" db="EMBL/GenBank/DDBJ databases">
        <authorList>
            <person name="Livingstone P."/>
            <person name="Whitworth D."/>
        </authorList>
    </citation>
    <scope>NUCLEOTIDE SEQUENCE [LARGE SCALE GENOMIC DNA]</scope>
    <source>
        <strain evidence="2 3">AM401</strain>
    </source>
</reference>
<feature type="compositionally biased region" description="Low complexity" evidence="1">
    <location>
        <begin position="300"/>
        <end position="309"/>
    </location>
</feature>
<feature type="compositionally biased region" description="Basic residues" evidence="1">
    <location>
        <begin position="310"/>
        <end position="328"/>
    </location>
</feature>
<dbReference type="Proteomes" id="UP000315369">
    <property type="component" value="Unassembled WGS sequence"/>
</dbReference>